<dbReference type="KEGG" id="amob:HG15A2_33690"/>
<dbReference type="AlphaFoldDB" id="A0A517MYW2"/>
<keyword evidence="5" id="KW-1185">Reference proteome</keyword>
<evidence type="ECO:0000256" key="2">
    <source>
        <dbReference type="SAM" id="Phobius"/>
    </source>
</evidence>
<evidence type="ECO:0000313" key="5">
    <source>
        <dbReference type="Proteomes" id="UP000319852"/>
    </source>
</evidence>
<keyword evidence="2" id="KW-1133">Transmembrane helix</keyword>
<keyword evidence="2" id="KW-0812">Transmembrane</keyword>
<dbReference type="Proteomes" id="UP000319852">
    <property type="component" value="Chromosome"/>
</dbReference>
<feature type="transmembrane region" description="Helical" evidence="2">
    <location>
        <begin position="441"/>
        <end position="460"/>
    </location>
</feature>
<feature type="chain" id="PRO_5021984429" evidence="3">
    <location>
        <begin position="23"/>
        <end position="481"/>
    </location>
</feature>
<dbReference type="OrthoDB" id="210010at2"/>
<proteinExistence type="predicted"/>
<name>A0A517MYW2_9BACT</name>
<reference evidence="4 5" key="1">
    <citation type="submission" date="2019-02" db="EMBL/GenBank/DDBJ databases">
        <title>Deep-cultivation of Planctomycetes and their phenomic and genomic characterization uncovers novel biology.</title>
        <authorList>
            <person name="Wiegand S."/>
            <person name="Jogler M."/>
            <person name="Boedeker C."/>
            <person name="Pinto D."/>
            <person name="Vollmers J."/>
            <person name="Rivas-Marin E."/>
            <person name="Kohn T."/>
            <person name="Peeters S.H."/>
            <person name="Heuer A."/>
            <person name="Rast P."/>
            <person name="Oberbeckmann S."/>
            <person name="Bunk B."/>
            <person name="Jeske O."/>
            <person name="Meyerdierks A."/>
            <person name="Storesund J.E."/>
            <person name="Kallscheuer N."/>
            <person name="Luecker S."/>
            <person name="Lage O.M."/>
            <person name="Pohl T."/>
            <person name="Merkel B.J."/>
            <person name="Hornburger P."/>
            <person name="Mueller R.-W."/>
            <person name="Bruemmer F."/>
            <person name="Labrenz M."/>
            <person name="Spormann A.M."/>
            <person name="Op den Camp H."/>
            <person name="Overmann J."/>
            <person name="Amann R."/>
            <person name="Jetten M.S.M."/>
            <person name="Mascher T."/>
            <person name="Medema M.H."/>
            <person name="Devos D.P."/>
            <person name="Kaster A.-K."/>
            <person name="Ovreas L."/>
            <person name="Rohde M."/>
            <person name="Galperin M.Y."/>
            <person name="Jogler C."/>
        </authorList>
    </citation>
    <scope>NUCLEOTIDE SEQUENCE [LARGE SCALE GENOMIC DNA]</scope>
    <source>
        <strain evidence="4 5">HG15A2</strain>
    </source>
</reference>
<organism evidence="4 5">
    <name type="scientific">Adhaeretor mobilis</name>
    <dbReference type="NCBI Taxonomy" id="1930276"/>
    <lineage>
        <taxon>Bacteria</taxon>
        <taxon>Pseudomonadati</taxon>
        <taxon>Planctomycetota</taxon>
        <taxon>Planctomycetia</taxon>
        <taxon>Pirellulales</taxon>
        <taxon>Lacipirellulaceae</taxon>
        <taxon>Adhaeretor</taxon>
    </lineage>
</organism>
<accession>A0A517MYW2</accession>
<sequence precursor="true">MVCILLRGSAASICWVCFTANAQVDLKSPGFAEVLRDADIGEPKYRLFETWDGTWSHSRTELATQILYWFERFDASQHKNWEIPQPGESIKDWIAHRGELVEITGLVVSARQLTSDQPWYSLVVQSDAFPFPAAILTRKIPGAWSRSEDSSLAQPISCRGVILGNQDVGDKPALVLLADHVAWHPQGNVPAGWLELAKLGYDVSLLDEVRHAQPFVTKQVSEEAVAFRAALKAVAASDHKSLSSLAKQVLKERQTEWRKLAKLKQVELKEQATNRGTPEESKLLKREYGVALAALERGEQGLSSVAPLFLTPQEETGRLVLLEGTARRAVKIVLTEGDGQTGDYYEVDLFTTDSQNLPITCCVARLPNGFPEGDSIRAPVRVAGFFFKKWRYRSRKPEEPSPREHSPRGSPQGQRADFSPIVIGPTVQWVQPQTPASNKSWGVFAGVGFLVLMALLWVWLTKISRRDRIARNRQSRYDVGL</sequence>
<evidence type="ECO:0000256" key="1">
    <source>
        <dbReference type="SAM" id="MobiDB-lite"/>
    </source>
</evidence>
<evidence type="ECO:0000256" key="3">
    <source>
        <dbReference type="SAM" id="SignalP"/>
    </source>
</evidence>
<feature type="region of interest" description="Disordered" evidence="1">
    <location>
        <begin position="396"/>
        <end position="417"/>
    </location>
</feature>
<dbReference type="EMBL" id="CP036263">
    <property type="protein sequence ID" value="QDT00034.1"/>
    <property type="molecule type" value="Genomic_DNA"/>
</dbReference>
<feature type="signal peptide" evidence="3">
    <location>
        <begin position="1"/>
        <end position="22"/>
    </location>
</feature>
<gene>
    <name evidence="4" type="ORF">HG15A2_33690</name>
</gene>
<keyword evidence="3" id="KW-0732">Signal</keyword>
<protein>
    <submittedName>
        <fullName evidence="4">Uncharacterized protein</fullName>
    </submittedName>
</protein>
<evidence type="ECO:0000313" key="4">
    <source>
        <dbReference type="EMBL" id="QDT00034.1"/>
    </source>
</evidence>
<feature type="compositionally biased region" description="Basic and acidic residues" evidence="1">
    <location>
        <begin position="396"/>
        <end position="407"/>
    </location>
</feature>
<keyword evidence="2" id="KW-0472">Membrane</keyword>
<dbReference type="RefSeq" id="WP_145061246.1">
    <property type="nucleotide sequence ID" value="NZ_CP036263.1"/>
</dbReference>